<dbReference type="RefSeq" id="WP_003388508.1">
    <property type="nucleotide sequence ID" value="NZ_APBN01000004.1"/>
</dbReference>
<keyword evidence="3" id="KW-1185">Reference proteome</keyword>
<feature type="signal peptide" evidence="1">
    <location>
        <begin position="1"/>
        <end position="23"/>
    </location>
</feature>
<proteinExistence type="predicted"/>
<accession>M8DG28</accession>
<evidence type="ECO:0000313" key="3">
    <source>
        <dbReference type="Proteomes" id="UP000012081"/>
    </source>
</evidence>
<evidence type="ECO:0000313" key="2">
    <source>
        <dbReference type="EMBL" id="EMT52402.1"/>
    </source>
</evidence>
<dbReference type="EMBL" id="APBN01000004">
    <property type="protein sequence ID" value="EMT52402.1"/>
    <property type="molecule type" value="Genomic_DNA"/>
</dbReference>
<protein>
    <recommendedName>
        <fullName evidence="4">Lipoprotein</fullName>
    </recommendedName>
</protein>
<dbReference type="PROSITE" id="PS51257">
    <property type="entry name" value="PROKAR_LIPOPROTEIN"/>
    <property type="match status" value="1"/>
</dbReference>
<feature type="chain" id="PRO_5039571395" description="Lipoprotein" evidence="1">
    <location>
        <begin position="24"/>
        <end position="100"/>
    </location>
</feature>
<organism evidence="2 3">
    <name type="scientific">Brevibacillus borstelensis AK1</name>
    <dbReference type="NCBI Taxonomy" id="1300222"/>
    <lineage>
        <taxon>Bacteria</taxon>
        <taxon>Bacillati</taxon>
        <taxon>Bacillota</taxon>
        <taxon>Bacilli</taxon>
        <taxon>Bacillales</taxon>
        <taxon>Paenibacillaceae</taxon>
        <taxon>Brevibacillus</taxon>
    </lineage>
</organism>
<gene>
    <name evidence="2" type="ORF">I532_12134</name>
</gene>
<name>M8DG28_9BACL</name>
<keyword evidence="1" id="KW-0732">Signal</keyword>
<evidence type="ECO:0000256" key="1">
    <source>
        <dbReference type="SAM" id="SignalP"/>
    </source>
</evidence>
<dbReference type="AlphaFoldDB" id="M8DG28"/>
<comment type="caution">
    <text evidence="2">The sequence shown here is derived from an EMBL/GenBank/DDBJ whole genome shotgun (WGS) entry which is preliminary data.</text>
</comment>
<dbReference type="Proteomes" id="UP000012081">
    <property type="component" value="Unassembled WGS sequence"/>
</dbReference>
<sequence length="100" mass="11571">MKTKLFYTVLLFLLLLGCQPKEINTSPETISFTDEDQALISFVHQKTDEKIGSKVEDFKVVKVSYIEQSGFGQLIRMRNDLKVHSMLNITKTTGRLFIWK</sequence>
<evidence type="ECO:0008006" key="4">
    <source>
        <dbReference type="Google" id="ProtNLM"/>
    </source>
</evidence>
<dbReference type="STRING" id="1300222.I532_12134"/>
<reference evidence="2 3" key="1">
    <citation type="submission" date="2013-03" db="EMBL/GenBank/DDBJ databases">
        <title>Assembly of a new bacterial strain Brevibacillus borstelensis AK1.</title>
        <authorList>
            <person name="Rajan I."/>
            <person name="PoliReddy D."/>
            <person name="Sugumar T."/>
            <person name="Rathinam K."/>
            <person name="Alqarawi S."/>
            <person name="Khalil A.B."/>
            <person name="Sivakumar N."/>
        </authorList>
    </citation>
    <scope>NUCLEOTIDE SEQUENCE [LARGE SCALE GENOMIC DNA]</scope>
    <source>
        <strain evidence="2 3">AK1</strain>
    </source>
</reference>